<feature type="domain" description="Phage tail tape measure protein" evidence="3">
    <location>
        <begin position="207"/>
        <end position="382"/>
    </location>
</feature>
<feature type="coiled-coil region" evidence="1">
    <location>
        <begin position="21"/>
        <end position="83"/>
    </location>
</feature>
<proteinExistence type="predicted"/>
<evidence type="ECO:0000256" key="2">
    <source>
        <dbReference type="SAM" id="MobiDB-lite"/>
    </source>
</evidence>
<protein>
    <submittedName>
        <fullName evidence="4">Phage tail tape measure protein</fullName>
    </submittedName>
</protein>
<evidence type="ECO:0000313" key="5">
    <source>
        <dbReference type="Proteomes" id="UP000324383"/>
    </source>
</evidence>
<gene>
    <name evidence="4" type="ORF">FNJ60_12170</name>
</gene>
<organism evidence="4 5">
    <name type="scientific">Bacteroides pyogenes</name>
    <dbReference type="NCBI Taxonomy" id="310300"/>
    <lineage>
        <taxon>Bacteria</taxon>
        <taxon>Pseudomonadati</taxon>
        <taxon>Bacteroidota</taxon>
        <taxon>Bacteroidia</taxon>
        <taxon>Bacteroidales</taxon>
        <taxon>Bacteroidaceae</taxon>
        <taxon>Bacteroides</taxon>
    </lineage>
</organism>
<feature type="coiled-coil region" evidence="1">
    <location>
        <begin position="976"/>
        <end position="1007"/>
    </location>
</feature>
<feature type="compositionally biased region" description="Low complexity" evidence="2">
    <location>
        <begin position="1116"/>
        <end position="1130"/>
    </location>
</feature>
<dbReference type="PANTHER" id="PTHR23159:SF31">
    <property type="entry name" value="CENTROSOME-ASSOCIATED PROTEIN CEP250 ISOFORM X1"/>
    <property type="match status" value="1"/>
</dbReference>
<dbReference type="NCBIfam" id="TIGR01760">
    <property type="entry name" value="tape_meas_TP901"/>
    <property type="match status" value="1"/>
</dbReference>
<evidence type="ECO:0000256" key="1">
    <source>
        <dbReference type="SAM" id="Coils"/>
    </source>
</evidence>
<sequence length="1296" mass="141197">MSDLNRSIKIFIDGSDATAGVRKVEDAISRLESKISALDKSEAGYEKKSRELKEELEQKRKTLNDYNRKIEETNRVLKNLSGATYEELVAVSRKIRQELRTAVPGTQKYSAALEQNRRVTEALARAQREMRVELGCQATAWGRAAGFLNKYIGLVAAAGGLSFQVDRLRRDRDRREDVKADVQALTGLSEENIEWLERQAVRLSTTVTESGVRIRQSATEILEAYKLVGSAKPELLENKEALAAVTEQTLILASASGMTLKDAVDAVTLSLNQYGAGADQAGRYANVMAAGSKYGAAAVESVTKAVTKSGVAASSANVPIEQLVGTIETLAEKGIKDEVAGTGLKKFFLTLQTGADDTNPKIVGLETALDNLQKKQLSAARIKKMFGEEGYNVASVLINEAEKVKYYTEAVTDTGVALEQASVKSQTAAAKLAQAKNQMFEMGVELMDKLSPALAHAAGGATRLAGVLSGLVEFLVKHSRLIVTVTSGIAAYSATVRLAALYETRFKNAKLLSLATDKLTEKWAKIRLVSTLALSAAKYKLKGNTDLASAAMARLNATMKGNVLGLVISLLATAGVALWQFSRRTKESADAGQRFQGELIKEQRSLDNVFGALRRTGEGTEERRRLVNLVNETYGKYLPNLLTEHSSLNDINEAYKRINTSIQTQIALKIKNQAIDEVVSESVKNQADTLEKMSEKLTGALGNGKLAGMAIEDIKRITAEYNKAGAKWQTAWGQAYHSISAKYFNKQSLGNKMAGYIEDYVKEVYKMNKQISRTEAKFRPFTGDGGNQSPVGTTPDVVVTATKKGGGTGEDGEKDKLLKARLEKEKMRYEREQSELKKIYLAGNDETLQTEKQFQERMLLLKEDYLRRSISAAGAGTKEGIAFQNQLDDLKLEQKRAALQKQIDEEKAAYERQQQELKELYASGKDENLDSEAAYNDAMEQLAILHLERMLSISGLSAEQQKQIQRQLTDFKVKCVKEEQAAQKKAKEEENKKIEEQTKKEQQQYRERLNTYKQYGEEFGNAVGAVIAGQENAMQAFADTMIDILFDILGKIVEAEIAKATATAVSAQARATAEAMAMPDSVATFGASGATRAAVLTGLIMASLAAARSALKGMVGRSSGSDSSGSPTSGAPEAPKRAAVTVSQWASGRYNVIGEDDGLPYRDVPYIGPAPTGIVRRTSLVSETGAELIVNAEDLARLQKHINYPLVLSAINDARSGHVPQRAAGNYGSIDTGVPPARPAADPSPVAPSDLAALVRELQALVRTLRNLKAYVTLSDIRRAEEIDEKARKPFTRSEH</sequence>
<name>A0A5D3EB24_9BACE</name>
<reference evidence="4 5" key="1">
    <citation type="submission" date="2019-07" db="EMBL/GenBank/DDBJ databases">
        <title>Draft Genome Sequences of Bacteroides pyogenes Strains Isolated from the Uterus Holstein Dairy Cows with Metritis.</title>
        <authorList>
            <person name="Cunha F."/>
            <person name="Galvao K.N."/>
            <person name="Jeon S.J."/>
            <person name="Jeong K.C."/>
        </authorList>
    </citation>
    <scope>NUCLEOTIDE SEQUENCE [LARGE SCALE GENOMIC DNA]</scope>
    <source>
        <strain evidence="4 5">KG-31</strain>
    </source>
</reference>
<dbReference type="PANTHER" id="PTHR23159">
    <property type="entry name" value="CENTROSOMAL PROTEIN 2"/>
    <property type="match status" value="1"/>
</dbReference>
<feature type="region of interest" description="Disordered" evidence="2">
    <location>
        <begin position="1116"/>
        <end position="1138"/>
    </location>
</feature>
<dbReference type="EMBL" id="VKLW01000031">
    <property type="protein sequence ID" value="TYK32375.1"/>
    <property type="molecule type" value="Genomic_DNA"/>
</dbReference>
<dbReference type="RefSeq" id="WP_148730759.1">
    <property type="nucleotide sequence ID" value="NZ_VKLW01000031.1"/>
</dbReference>
<dbReference type="Pfam" id="PF10145">
    <property type="entry name" value="PhageMin_Tail"/>
    <property type="match status" value="1"/>
</dbReference>
<dbReference type="Proteomes" id="UP000324383">
    <property type="component" value="Unassembled WGS sequence"/>
</dbReference>
<comment type="caution">
    <text evidence="4">The sequence shown here is derived from an EMBL/GenBank/DDBJ whole genome shotgun (WGS) entry which is preliminary data.</text>
</comment>
<feature type="coiled-coil region" evidence="1">
    <location>
        <begin position="889"/>
        <end position="927"/>
    </location>
</feature>
<dbReference type="InterPro" id="IPR010090">
    <property type="entry name" value="Phage_tape_meas"/>
</dbReference>
<evidence type="ECO:0000313" key="4">
    <source>
        <dbReference type="EMBL" id="TYK32375.1"/>
    </source>
</evidence>
<keyword evidence="1" id="KW-0175">Coiled coil</keyword>
<keyword evidence="5" id="KW-1185">Reference proteome</keyword>
<evidence type="ECO:0000259" key="3">
    <source>
        <dbReference type="Pfam" id="PF10145"/>
    </source>
</evidence>
<accession>A0A5D3EB24</accession>